<dbReference type="Gene3D" id="2.60.210.10">
    <property type="entry name" value="Apoptosis, Tumor Necrosis Factor Receptor Associated Protein 2, Chain A"/>
    <property type="match status" value="1"/>
</dbReference>
<dbReference type="SUPFAM" id="SSF54695">
    <property type="entry name" value="POZ domain"/>
    <property type="match status" value="1"/>
</dbReference>
<dbReference type="InterPro" id="IPR011333">
    <property type="entry name" value="SKP1/BTB/POZ_sf"/>
</dbReference>
<dbReference type="GO" id="GO:0030163">
    <property type="term" value="P:protein catabolic process"/>
    <property type="evidence" value="ECO:0007669"/>
    <property type="project" value="UniProtKB-ARBA"/>
</dbReference>
<dbReference type="Pfam" id="PF00651">
    <property type="entry name" value="BTB"/>
    <property type="match status" value="1"/>
</dbReference>
<evidence type="ECO:0000259" key="2">
    <source>
        <dbReference type="PROSITE" id="PS50144"/>
    </source>
</evidence>
<protein>
    <submittedName>
        <fullName evidence="4">Speckle-type POZ protein</fullName>
    </submittedName>
</protein>
<feature type="domain" description="MATH" evidence="2">
    <location>
        <begin position="53"/>
        <end position="183"/>
    </location>
</feature>
<evidence type="ECO:0000313" key="3">
    <source>
        <dbReference type="Proteomes" id="UP000046392"/>
    </source>
</evidence>
<dbReference type="InterPro" id="IPR008974">
    <property type="entry name" value="TRAF-like"/>
</dbReference>
<dbReference type="Proteomes" id="UP000046392">
    <property type="component" value="Unplaced"/>
</dbReference>
<sequence length="461" mass="52545">MNRSGIGHVPDLSFEGEDQYYERERDQGVQDGEDTITNRLHVSATSTEMETLRFVHRWVVKQFPVYQELYSTGDFLESNCFGSSDGSYKFHLKLYPKGRDEDCHSYLSLHLAIRRCPTEVIKFKVNFYVETTEGTRACSLNRNMVTIHRGGVVTASKFYALEEIRDKPHLFLPGEALTICVELLVFKDPTSRRVGIDQLGEAFADDLVDADSISHPMRFDSISYPVNFPTPLSTKLRLIGNQDDAETKLSTTQTNLQDKLDFCNDVGKLFMNGDLTDFTVICNGVSYRVHKAVLSARCTYFATLFSDETNVECKSGEVKFEDFDSGIMKSVLRFIYTGELVEESRLLELLVAADRLQLNSLKRHVEKSLVSEVNQSTVCNLLLHADTYNAERLRKRCINCISRYQSKILQSEDWDEIEKNNPTLASQTLKALVMRNHRTQATVRAAPMENSVIQNKKPRFS</sequence>
<accession>A0A0N5CEY8</accession>
<dbReference type="InterPro" id="IPR000210">
    <property type="entry name" value="BTB/POZ_dom"/>
</dbReference>
<evidence type="ECO:0000313" key="4">
    <source>
        <dbReference type="WBParaSite" id="SPAL_0001642600.1"/>
    </source>
</evidence>
<dbReference type="CDD" id="cd18186">
    <property type="entry name" value="BTB_POZ_ZBTB_KLHL-like"/>
    <property type="match status" value="1"/>
</dbReference>
<dbReference type="InterPro" id="IPR002083">
    <property type="entry name" value="MATH/TRAF_dom"/>
</dbReference>
<reference evidence="4" key="1">
    <citation type="submission" date="2017-02" db="UniProtKB">
        <authorList>
            <consortium name="WormBaseParasite"/>
        </authorList>
    </citation>
    <scope>IDENTIFICATION</scope>
</reference>
<dbReference type="WBParaSite" id="SPAL_0001642600.1">
    <property type="protein sequence ID" value="SPAL_0001642600.1"/>
    <property type="gene ID" value="SPAL_0001642600"/>
</dbReference>
<dbReference type="STRING" id="174720.A0A0N5CEY8"/>
<dbReference type="Gene3D" id="1.25.40.420">
    <property type="match status" value="1"/>
</dbReference>
<feature type="domain" description="BTB" evidence="1">
    <location>
        <begin position="276"/>
        <end position="344"/>
    </location>
</feature>
<dbReference type="AlphaFoldDB" id="A0A0N5CEY8"/>
<evidence type="ECO:0000259" key="1">
    <source>
        <dbReference type="PROSITE" id="PS50097"/>
    </source>
</evidence>
<dbReference type="PANTHER" id="PTHR24413">
    <property type="entry name" value="SPECKLE-TYPE POZ PROTEIN"/>
    <property type="match status" value="1"/>
</dbReference>
<proteinExistence type="predicted"/>
<dbReference type="Gene3D" id="3.30.710.10">
    <property type="entry name" value="Potassium Channel Kv1.1, Chain A"/>
    <property type="match status" value="1"/>
</dbReference>
<name>A0A0N5CEY8_STREA</name>
<organism evidence="3 4">
    <name type="scientific">Strongyloides papillosus</name>
    <name type="common">Intestinal threadworm</name>
    <dbReference type="NCBI Taxonomy" id="174720"/>
    <lineage>
        <taxon>Eukaryota</taxon>
        <taxon>Metazoa</taxon>
        <taxon>Ecdysozoa</taxon>
        <taxon>Nematoda</taxon>
        <taxon>Chromadorea</taxon>
        <taxon>Rhabditida</taxon>
        <taxon>Tylenchina</taxon>
        <taxon>Panagrolaimomorpha</taxon>
        <taxon>Strongyloidoidea</taxon>
        <taxon>Strongyloididae</taxon>
        <taxon>Strongyloides</taxon>
    </lineage>
</organism>
<dbReference type="Pfam" id="PF22486">
    <property type="entry name" value="MATH_2"/>
    <property type="match status" value="1"/>
</dbReference>
<dbReference type="PROSITE" id="PS50097">
    <property type="entry name" value="BTB"/>
    <property type="match status" value="1"/>
</dbReference>
<dbReference type="PROSITE" id="PS50144">
    <property type="entry name" value="MATH"/>
    <property type="match status" value="1"/>
</dbReference>
<dbReference type="SUPFAM" id="SSF49599">
    <property type="entry name" value="TRAF domain-like"/>
    <property type="match status" value="1"/>
</dbReference>
<keyword evidence="3" id="KW-1185">Reference proteome</keyword>
<dbReference type="SMART" id="SM00225">
    <property type="entry name" value="BTB"/>
    <property type="match status" value="1"/>
</dbReference>